<name>A0A1G2F0U6_9BACT</name>
<dbReference type="EMBL" id="MHMS01000023">
    <property type="protein sequence ID" value="OGZ31694.1"/>
    <property type="molecule type" value="Genomic_DNA"/>
</dbReference>
<accession>A0A1G2F0U6</accession>
<dbReference type="AlphaFoldDB" id="A0A1G2F0U6"/>
<sequence>MIAKEIAVKRTLEIIFEDDKEQFELFKFSLFSEFGEILPLKIVLPSTEEYAVFPFRRVNRGGKKDFDFKLLPTLDGAVKTTIPLRVANGIVYALYPENALNFIVISSDGALRIYQYSVIGRWDGLFFVKQLLFEGMMNGNGVHCPEKPWMSFKPWGQLLEENVVKEVLIKQGFSSRFNGEEKISFITDSKKKEAFVIWYNVAMGIGYGILPDDKIAVIHWRQLPQNQLFLSPGSLISFQSEFYDKDGRLQLLGVKLL</sequence>
<comment type="caution">
    <text evidence="1">The sequence shown here is derived from an EMBL/GenBank/DDBJ whole genome shotgun (WGS) entry which is preliminary data.</text>
</comment>
<proteinExistence type="predicted"/>
<dbReference type="Proteomes" id="UP000176787">
    <property type="component" value="Unassembled WGS sequence"/>
</dbReference>
<evidence type="ECO:0000313" key="2">
    <source>
        <dbReference type="Proteomes" id="UP000176787"/>
    </source>
</evidence>
<organism evidence="1 2">
    <name type="scientific">Candidatus Niyogibacteria bacterium RIFCSPLOWO2_12_FULL_41_13</name>
    <dbReference type="NCBI Taxonomy" id="1801726"/>
    <lineage>
        <taxon>Bacteria</taxon>
        <taxon>Candidatus Niyogiibacteriota</taxon>
    </lineage>
</organism>
<gene>
    <name evidence="1" type="ORF">A3H02_01355</name>
</gene>
<protein>
    <submittedName>
        <fullName evidence="1">Uncharacterized protein</fullName>
    </submittedName>
</protein>
<evidence type="ECO:0000313" key="1">
    <source>
        <dbReference type="EMBL" id="OGZ31694.1"/>
    </source>
</evidence>
<reference evidence="1 2" key="1">
    <citation type="journal article" date="2016" name="Nat. Commun.">
        <title>Thousands of microbial genomes shed light on interconnected biogeochemical processes in an aquifer system.</title>
        <authorList>
            <person name="Anantharaman K."/>
            <person name="Brown C.T."/>
            <person name="Hug L.A."/>
            <person name="Sharon I."/>
            <person name="Castelle C.J."/>
            <person name="Probst A.J."/>
            <person name="Thomas B.C."/>
            <person name="Singh A."/>
            <person name="Wilkins M.J."/>
            <person name="Karaoz U."/>
            <person name="Brodie E.L."/>
            <person name="Williams K.H."/>
            <person name="Hubbard S.S."/>
            <person name="Banfield J.F."/>
        </authorList>
    </citation>
    <scope>NUCLEOTIDE SEQUENCE [LARGE SCALE GENOMIC DNA]</scope>
</reference>